<dbReference type="FunFam" id="3.40.50.2300:FF:000016">
    <property type="entry name" value="Taste 1 receptor member 2"/>
    <property type="match status" value="1"/>
</dbReference>
<feature type="transmembrane region" description="Helical" evidence="12">
    <location>
        <begin position="696"/>
        <end position="719"/>
    </location>
</feature>
<dbReference type="Gene3D" id="3.40.50.2300">
    <property type="match status" value="2"/>
</dbReference>
<evidence type="ECO:0000256" key="10">
    <source>
        <dbReference type="ARBA" id="ARBA00023180"/>
    </source>
</evidence>
<dbReference type="PANTHER" id="PTHR24061">
    <property type="entry name" value="CALCIUM-SENSING RECEPTOR-RELATED"/>
    <property type="match status" value="1"/>
</dbReference>
<feature type="signal peptide" evidence="13">
    <location>
        <begin position="1"/>
        <end position="25"/>
    </location>
</feature>
<dbReference type="PROSITE" id="PS50259">
    <property type="entry name" value="G_PROTEIN_RECEP_F3_4"/>
    <property type="match status" value="1"/>
</dbReference>
<keyword evidence="7" id="KW-0297">G-protein coupled receptor</keyword>
<dbReference type="InterPro" id="IPR000337">
    <property type="entry name" value="GPCR_3"/>
</dbReference>
<dbReference type="Pfam" id="PF01094">
    <property type="entry name" value="ANF_receptor"/>
    <property type="match status" value="1"/>
</dbReference>
<keyword evidence="3" id="KW-1003">Cell membrane</keyword>
<dbReference type="InterPro" id="IPR017979">
    <property type="entry name" value="GPCR_3_CS"/>
</dbReference>
<dbReference type="FunFam" id="2.10.50.30:FF:000002">
    <property type="entry name" value="Vomeronasal 2 receptor, h1"/>
    <property type="match status" value="1"/>
</dbReference>
<dbReference type="InterPro" id="IPR028082">
    <property type="entry name" value="Peripla_BP_I"/>
</dbReference>
<dbReference type="SUPFAM" id="SSF53822">
    <property type="entry name" value="Periplasmic binding protein-like I"/>
    <property type="match status" value="1"/>
</dbReference>
<feature type="transmembrane region" description="Helical" evidence="12">
    <location>
        <begin position="859"/>
        <end position="876"/>
    </location>
</feature>
<feature type="domain" description="G-protein coupled receptors family 3 profile" evidence="14">
    <location>
        <begin position="581"/>
        <end position="845"/>
    </location>
</feature>
<sequence>MDLHKEVLHCLICSLLIYYLCLCEGNGPLCQLQRSVIPGIYKYGDMIIGGVFPVHEFGCNKSSCFIFSFDFRSYRWIRGMIYAINEINRNEHLLPNFTLGYAIHDTCDNVAESVEKTFTLVTGSVKYTPNYQCQITPLLTTVIGESASGISIAMARILGTYHYPQVSYYSSLNVLSNKKEFPSFFRTIPSDTFQTTAFALLVAHLGWKWVGTLAEDNDYGHLGVQLFTEEVQKLGTCIAFSETIPLAFSKTRYEEIAATIKRSSATVIIVFSGDTNLLPLFWEVAKQNITGRTWLASEGWSTSAFVVAKDQAEYFSGALGLAIPVGHIAGLLEFLLQLNPMADPEDLYIKPFWEHAFGCSWTETKLQDNITLCTGHENLLTLNNVYTDVSQLRITCNVYNAVYAIANALNNILSSGNKKPAIEEIKPWQIIQSLKKVRFTDQAGKILYFDENGDPVAKYDILNWYIGEDGNLLYRKVGSYDASAAEDQRLTLDEQAIIWNDALQEPPRSQCSSSCKLGFRKSILQGQSMCCFDCIPCSEGEISNGSDFTECIKCPEDYWSNKNKDSCIPKDMDFLSFEEPLGITFSVLAVIGISQTLAVVVVFIKHIHTPIVRAHNIEMSFFLLFSLILCFLSSLTFIGKPSSGLCVLRQTVFGVSFALCISCVLVKTLVVILAFTMSKPNQNMMKYFKPSHQRAFVGLATLIQIAICVGLISSANLSIKKNRDAVITKIVLECNLELELVFLFAIGYIALLALPCFVLAFLARNLPDTFNETKFITFSLLLFVMVWVSFIPGYISTKGKYVTAVEIFAILSSAAGLLGCIFFPKYYIILLKPERNTRKNVTGHSIVGAHKPKNGIKHIHLITATCTLCIVVIWKFPAVSL</sequence>
<dbReference type="GeneTree" id="ENSGT01150000286997"/>
<feature type="transmembrane region" description="Helical" evidence="12">
    <location>
        <begin position="616"/>
        <end position="639"/>
    </location>
</feature>
<keyword evidence="11" id="KW-0807">Transducer</keyword>
<dbReference type="Ensembl" id="ENSXETT00000075820">
    <property type="protein sequence ID" value="ENSXETP00000097819"/>
    <property type="gene ID" value="ENSXETG00000012284"/>
</dbReference>
<feature type="transmembrane region" description="Helical" evidence="12">
    <location>
        <begin position="775"/>
        <end position="795"/>
    </location>
</feature>
<dbReference type="PROSITE" id="PS00981">
    <property type="entry name" value="G_PROTEIN_RECEP_F3_3"/>
    <property type="match status" value="1"/>
</dbReference>
<comment type="similarity">
    <text evidence="2">Belongs to the G-protein coupled receptor 3 family.</text>
</comment>
<reference evidence="15" key="1">
    <citation type="journal article" date="2010" name="Science">
        <title>The genome of the Western clawed frog Xenopus tropicalis.</title>
        <authorList>
            <person name="Hellsten U."/>
            <person name="Harland R.M."/>
            <person name="Gilchrist M.J."/>
            <person name="Hendrix D."/>
            <person name="Jurka J."/>
            <person name="Kapitonov V."/>
            <person name="Ovcharenko I."/>
            <person name="Putnam N.H."/>
            <person name="Shu S."/>
            <person name="Taher L."/>
            <person name="Blitz I.L."/>
            <person name="Blumberg B."/>
            <person name="Dichmann D.S."/>
            <person name="Dubchak I."/>
            <person name="Amaya E."/>
            <person name="Detter J.C."/>
            <person name="Fletcher R."/>
            <person name="Gerhard D.S."/>
            <person name="Goodstein D."/>
            <person name="Graves T."/>
            <person name="Grigoriev I.V."/>
            <person name="Grimwood J."/>
            <person name="Kawashima T."/>
            <person name="Lindquist E."/>
            <person name="Lucas S.M."/>
            <person name="Mead P.E."/>
            <person name="Mitros T."/>
            <person name="Ogino H."/>
            <person name="Ohta Y."/>
            <person name="Poliakov A.V."/>
            <person name="Pollet N."/>
            <person name="Robert J."/>
            <person name="Salamov A."/>
            <person name="Sater A.K."/>
            <person name="Schmutz J."/>
            <person name="Terry A."/>
            <person name="Vize P.D."/>
            <person name="Warren W.C."/>
            <person name="Wells D."/>
            <person name="Wills A."/>
            <person name="Wilson R.K."/>
            <person name="Zimmerman L.B."/>
            <person name="Zorn A.M."/>
            <person name="Grainger R."/>
            <person name="Grammer T."/>
            <person name="Khokha M.K."/>
            <person name="Richardson P.M."/>
            <person name="Rokhsar D.S."/>
        </authorList>
    </citation>
    <scope>NUCLEOTIDE SEQUENCE [LARGE SCALE GENOMIC DNA]</scope>
    <source>
        <strain evidence="15">Nigerian</strain>
    </source>
</reference>
<evidence type="ECO:0000256" key="12">
    <source>
        <dbReference type="SAM" id="Phobius"/>
    </source>
</evidence>
<keyword evidence="10" id="KW-0325">Glycoprotein</keyword>
<evidence type="ECO:0000256" key="13">
    <source>
        <dbReference type="SAM" id="SignalP"/>
    </source>
</evidence>
<evidence type="ECO:0000256" key="3">
    <source>
        <dbReference type="ARBA" id="ARBA00022475"/>
    </source>
</evidence>
<evidence type="ECO:0000256" key="6">
    <source>
        <dbReference type="ARBA" id="ARBA00022989"/>
    </source>
</evidence>
<evidence type="ECO:0000256" key="2">
    <source>
        <dbReference type="ARBA" id="ARBA00007242"/>
    </source>
</evidence>
<reference evidence="15" key="2">
    <citation type="submission" date="2020-05" db="UniProtKB">
        <authorList>
            <consortium name="Ensembl"/>
        </authorList>
    </citation>
    <scope>IDENTIFICATION</scope>
</reference>
<evidence type="ECO:0000256" key="1">
    <source>
        <dbReference type="ARBA" id="ARBA00004651"/>
    </source>
</evidence>
<feature type="transmembrane region" description="Helical" evidence="12">
    <location>
        <begin position="807"/>
        <end position="829"/>
    </location>
</feature>
<dbReference type="InterPro" id="IPR011500">
    <property type="entry name" value="GPCR_3_9-Cys_dom"/>
</dbReference>
<keyword evidence="5 13" id="KW-0732">Signal</keyword>
<feature type="transmembrane region" description="Helical" evidence="12">
    <location>
        <begin position="739"/>
        <end position="763"/>
    </location>
</feature>
<evidence type="ECO:0000256" key="7">
    <source>
        <dbReference type="ARBA" id="ARBA00023040"/>
    </source>
</evidence>
<dbReference type="AlphaFoldDB" id="A0A6I8SHQ8"/>
<name>A0A6I8SHQ8_XENTR</name>
<dbReference type="InterPro" id="IPR038550">
    <property type="entry name" value="GPCR_3_9-Cys_sf"/>
</dbReference>
<dbReference type="PRINTS" id="PR00248">
    <property type="entry name" value="GPCRMGR"/>
</dbReference>
<evidence type="ECO:0000256" key="11">
    <source>
        <dbReference type="ARBA" id="ARBA00023224"/>
    </source>
</evidence>
<protein>
    <submittedName>
        <fullName evidence="15">Extracellular calcium-sensing receptor-like</fullName>
    </submittedName>
</protein>
<feature type="transmembrane region" description="Helical" evidence="12">
    <location>
        <begin position="651"/>
        <end position="675"/>
    </location>
</feature>
<comment type="subcellular location">
    <subcellularLocation>
        <location evidence="1">Cell membrane</location>
        <topology evidence="1">Multi-pass membrane protein</topology>
    </subcellularLocation>
</comment>
<dbReference type="InterPro" id="IPR001828">
    <property type="entry name" value="ANF_lig-bd_rcpt"/>
</dbReference>
<evidence type="ECO:0000256" key="8">
    <source>
        <dbReference type="ARBA" id="ARBA00023136"/>
    </source>
</evidence>
<evidence type="ECO:0000259" key="14">
    <source>
        <dbReference type="PROSITE" id="PS50259"/>
    </source>
</evidence>
<dbReference type="GO" id="GO:0005886">
    <property type="term" value="C:plasma membrane"/>
    <property type="evidence" value="ECO:0007669"/>
    <property type="project" value="UniProtKB-SubCell"/>
</dbReference>
<accession>A0A6I8SHQ8</accession>
<keyword evidence="4 12" id="KW-0812">Transmembrane</keyword>
<evidence type="ECO:0000256" key="5">
    <source>
        <dbReference type="ARBA" id="ARBA00022729"/>
    </source>
</evidence>
<dbReference type="Pfam" id="PF00003">
    <property type="entry name" value="7tm_3"/>
    <property type="match status" value="1"/>
</dbReference>
<dbReference type="Pfam" id="PF07562">
    <property type="entry name" value="NCD3G"/>
    <property type="match status" value="1"/>
</dbReference>
<keyword evidence="6 12" id="KW-1133">Transmembrane helix</keyword>
<keyword evidence="8 12" id="KW-0472">Membrane</keyword>
<proteinExistence type="inferred from homology"/>
<dbReference type="InterPro" id="IPR000068">
    <property type="entry name" value="GPCR_3_Ca_sens_rcpt-rel"/>
</dbReference>
<gene>
    <name evidence="15" type="primary">LOC100496766</name>
</gene>
<dbReference type="PANTHER" id="PTHR24061:SF581">
    <property type="entry name" value="G-PROTEIN COUPLED RECEPTORS FAMILY 3 PROFILE DOMAIN-CONTAINING PROTEIN"/>
    <property type="match status" value="1"/>
</dbReference>
<dbReference type="PRINTS" id="PR00592">
    <property type="entry name" value="CASENSINGR"/>
</dbReference>
<dbReference type="GO" id="GO:0004930">
    <property type="term" value="F:G protein-coupled receptor activity"/>
    <property type="evidence" value="ECO:0007669"/>
    <property type="project" value="UniProtKB-KW"/>
</dbReference>
<organism evidence="15">
    <name type="scientific">Xenopus tropicalis</name>
    <name type="common">Western clawed frog</name>
    <name type="synonym">Silurana tropicalis</name>
    <dbReference type="NCBI Taxonomy" id="8364"/>
    <lineage>
        <taxon>Eukaryota</taxon>
        <taxon>Metazoa</taxon>
        <taxon>Chordata</taxon>
        <taxon>Craniata</taxon>
        <taxon>Vertebrata</taxon>
        <taxon>Euteleostomi</taxon>
        <taxon>Amphibia</taxon>
        <taxon>Batrachia</taxon>
        <taxon>Anura</taxon>
        <taxon>Pipoidea</taxon>
        <taxon>Pipidae</taxon>
        <taxon>Xenopodinae</taxon>
        <taxon>Xenopus</taxon>
        <taxon>Silurana</taxon>
    </lineage>
</organism>
<keyword evidence="9" id="KW-0675">Receptor</keyword>
<evidence type="ECO:0000256" key="4">
    <source>
        <dbReference type="ARBA" id="ARBA00022692"/>
    </source>
</evidence>
<dbReference type="Gene3D" id="2.10.50.30">
    <property type="entry name" value="GPCR, family 3, nine cysteines domain"/>
    <property type="match status" value="1"/>
</dbReference>
<dbReference type="InterPro" id="IPR017978">
    <property type="entry name" value="GPCR_3_C"/>
</dbReference>
<feature type="chain" id="PRO_5026226939" evidence="13">
    <location>
        <begin position="26"/>
        <end position="881"/>
    </location>
</feature>
<evidence type="ECO:0000256" key="9">
    <source>
        <dbReference type="ARBA" id="ARBA00023170"/>
    </source>
</evidence>
<evidence type="ECO:0000313" key="15">
    <source>
        <dbReference type="Ensembl" id="ENSXETP00000097819"/>
    </source>
</evidence>
<feature type="transmembrane region" description="Helical" evidence="12">
    <location>
        <begin position="581"/>
        <end position="604"/>
    </location>
</feature>